<proteinExistence type="predicted"/>
<protein>
    <submittedName>
        <fullName evidence="3">DUF4810 domain-containing protein</fullName>
    </submittedName>
</protein>
<feature type="signal peptide" evidence="2">
    <location>
        <begin position="1"/>
        <end position="27"/>
    </location>
</feature>
<keyword evidence="2" id="KW-0732">Signal</keyword>
<feature type="region of interest" description="Disordered" evidence="1">
    <location>
        <begin position="127"/>
        <end position="157"/>
    </location>
</feature>
<evidence type="ECO:0000256" key="2">
    <source>
        <dbReference type="SAM" id="SignalP"/>
    </source>
</evidence>
<comment type="caution">
    <text evidence="3">The sequence shown here is derived from an EMBL/GenBank/DDBJ whole genome shotgun (WGS) entry which is preliminary data.</text>
</comment>
<dbReference type="OrthoDB" id="9800218at2"/>
<gene>
    <name evidence="3" type="ORF">CAL25_21455</name>
</gene>
<dbReference type="EMBL" id="NEVP01000012">
    <property type="protein sequence ID" value="OZI45793.1"/>
    <property type="molecule type" value="Genomic_DNA"/>
</dbReference>
<evidence type="ECO:0000313" key="4">
    <source>
        <dbReference type="Proteomes" id="UP000216913"/>
    </source>
</evidence>
<dbReference type="AlphaFoldDB" id="A0A261TAX5"/>
<feature type="chain" id="PRO_5012876223" evidence="2">
    <location>
        <begin position="28"/>
        <end position="157"/>
    </location>
</feature>
<evidence type="ECO:0000313" key="3">
    <source>
        <dbReference type="EMBL" id="OZI45793.1"/>
    </source>
</evidence>
<dbReference type="InterPro" id="IPR014508">
    <property type="entry name" value="UCP020555_TPR-like"/>
</dbReference>
<name>A0A261TAX5_9BORD</name>
<dbReference type="Pfam" id="PF16068">
    <property type="entry name" value="DUF4810"/>
    <property type="match status" value="1"/>
</dbReference>
<dbReference type="RefSeq" id="WP_094803658.1">
    <property type="nucleotide sequence ID" value="NZ_NEVP01000012.1"/>
</dbReference>
<reference evidence="3 4" key="1">
    <citation type="submission" date="2017-05" db="EMBL/GenBank/DDBJ databases">
        <title>Complete and WGS of Bordetella genogroups.</title>
        <authorList>
            <person name="Spilker T."/>
            <person name="LiPuma J."/>
        </authorList>
    </citation>
    <scope>NUCLEOTIDE SEQUENCE [LARGE SCALE GENOMIC DNA]</scope>
    <source>
        <strain evidence="3 4">AU10456</strain>
    </source>
</reference>
<organism evidence="3 4">
    <name type="scientific">Bordetella genomosp. 5</name>
    <dbReference type="NCBI Taxonomy" id="1395608"/>
    <lineage>
        <taxon>Bacteria</taxon>
        <taxon>Pseudomonadati</taxon>
        <taxon>Pseudomonadota</taxon>
        <taxon>Betaproteobacteria</taxon>
        <taxon>Burkholderiales</taxon>
        <taxon>Alcaligenaceae</taxon>
        <taxon>Bordetella</taxon>
    </lineage>
</organism>
<evidence type="ECO:0000256" key="1">
    <source>
        <dbReference type="SAM" id="MobiDB-lite"/>
    </source>
</evidence>
<sequence>MHTSPTISRRARLALVLIITGLLAACAQEPKTLYTWQAYQPNVYAYLKDDGADYLEQIAAFERNIETARTSNQTLPPGFRAHLGLLYLKTGDPDKGMAQLEAEQVAFPEAAPFMAYLMRNAKPRAAASGAAASGAAPPGREMPPAKTQAAPAAPIAQ</sequence>
<dbReference type="Proteomes" id="UP000216913">
    <property type="component" value="Unassembled WGS sequence"/>
</dbReference>
<accession>A0A261TAX5</accession>
<keyword evidence="4" id="KW-1185">Reference proteome</keyword>